<dbReference type="EMBL" id="JACIDG010000002">
    <property type="protein sequence ID" value="MBB3913838.1"/>
    <property type="molecule type" value="Genomic_DNA"/>
</dbReference>
<accession>A0A7W6B1I6</accession>
<evidence type="ECO:0000313" key="3">
    <source>
        <dbReference type="EMBL" id="RUM13553.1"/>
    </source>
</evidence>
<gene>
    <name evidence="3" type="ORF">EFB14_08710</name>
    <name evidence="2" type="ORF">GGQ65_001107</name>
</gene>
<dbReference type="AlphaFoldDB" id="A0A7W6B1I6"/>
<dbReference type="Proteomes" id="UP000545490">
    <property type="component" value="Unassembled WGS sequence"/>
</dbReference>
<keyword evidence="4" id="KW-1185">Reference proteome</keyword>
<comment type="caution">
    <text evidence="2">The sequence shown here is derived from an EMBL/GenBank/DDBJ whole genome shotgun (WGS) entry which is preliminary data.</text>
</comment>
<keyword evidence="1" id="KW-1133">Transmembrane helix</keyword>
<evidence type="ECO:0000313" key="5">
    <source>
        <dbReference type="Proteomes" id="UP000545490"/>
    </source>
</evidence>
<proteinExistence type="predicted"/>
<evidence type="ECO:0000256" key="1">
    <source>
        <dbReference type="SAM" id="Phobius"/>
    </source>
</evidence>
<dbReference type="Proteomes" id="UP000272004">
    <property type="component" value="Unassembled WGS sequence"/>
</dbReference>
<evidence type="ECO:0000313" key="4">
    <source>
        <dbReference type="Proteomes" id="UP000272004"/>
    </source>
</evidence>
<evidence type="ECO:0000313" key="2">
    <source>
        <dbReference type="EMBL" id="MBB3913838.1"/>
    </source>
</evidence>
<keyword evidence="1" id="KW-0812">Transmembrane</keyword>
<dbReference type="EMBL" id="RJJU01000005">
    <property type="protein sequence ID" value="RUM13553.1"/>
    <property type="molecule type" value="Genomic_DNA"/>
</dbReference>
<feature type="transmembrane region" description="Helical" evidence="1">
    <location>
        <begin position="7"/>
        <end position="30"/>
    </location>
</feature>
<reference evidence="3 4" key="1">
    <citation type="submission" date="2018-11" db="EMBL/GenBank/DDBJ databases">
        <authorList>
            <person name="Huo Y."/>
        </authorList>
    </citation>
    <scope>NUCLEOTIDE SEQUENCE [LARGE SCALE GENOMIC DNA]</scope>
    <source>
        <strain evidence="3 4">CCBAU 33202</strain>
    </source>
</reference>
<reference evidence="2 5" key="2">
    <citation type="submission" date="2020-08" db="EMBL/GenBank/DDBJ databases">
        <title>Genomic Encyclopedia of Type Strains, Phase IV (KMG-IV): sequencing the most valuable type-strain genomes for metagenomic binning, comparative biology and taxonomic classification.</title>
        <authorList>
            <person name="Goeker M."/>
        </authorList>
    </citation>
    <scope>NUCLEOTIDE SEQUENCE [LARGE SCALE GENOMIC DNA]</scope>
    <source>
        <strain evidence="2 5">DSM 19331</strain>
    </source>
</reference>
<keyword evidence="1" id="KW-0472">Membrane</keyword>
<name>A0A7W6B1I6_9HYPH</name>
<sequence length="87" mass="9128">MSVARELLYGIAAALVIAIVGGAGLLWQIAGGYGFNSPALRPGAAVRAAFCAHTTRMRLRFSFVSPNKEVEKAIAIVVAIGIKEKSL</sequence>
<organism evidence="2 5">
    <name type="scientific">Rhizobium fabae</name>
    <dbReference type="NCBI Taxonomy" id="573179"/>
    <lineage>
        <taxon>Bacteria</taxon>
        <taxon>Pseudomonadati</taxon>
        <taxon>Pseudomonadota</taxon>
        <taxon>Alphaproteobacteria</taxon>
        <taxon>Hyphomicrobiales</taxon>
        <taxon>Rhizobiaceae</taxon>
        <taxon>Rhizobium/Agrobacterium group</taxon>
        <taxon>Rhizobium</taxon>
    </lineage>
</organism>
<dbReference type="RefSeq" id="WP_126824546.1">
    <property type="nucleotide sequence ID" value="NZ_JACIDG010000002.1"/>
</dbReference>
<protein>
    <submittedName>
        <fullName evidence="2">Uncharacterized protein</fullName>
    </submittedName>
</protein>